<gene>
    <name evidence="1" type="ORF">V5799_017735</name>
</gene>
<keyword evidence="2" id="KW-1185">Reference proteome</keyword>
<dbReference type="EMBL" id="JARKHS020008270">
    <property type="protein sequence ID" value="KAK8780924.1"/>
    <property type="molecule type" value="Genomic_DNA"/>
</dbReference>
<proteinExistence type="predicted"/>
<dbReference type="AlphaFoldDB" id="A0AAQ4F199"/>
<evidence type="ECO:0000313" key="2">
    <source>
        <dbReference type="Proteomes" id="UP001321473"/>
    </source>
</evidence>
<name>A0AAQ4F199_AMBAM</name>
<reference evidence="1 2" key="1">
    <citation type="journal article" date="2023" name="Arcadia Sci">
        <title>De novo assembly of a long-read Amblyomma americanum tick genome.</title>
        <authorList>
            <person name="Chou S."/>
            <person name="Poskanzer K.E."/>
            <person name="Rollins M."/>
            <person name="Thuy-Boun P.S."/>
        </authorList>
    </citation>
    <scope>NUCLEOTIDE SEQUENCE [LARGE SCALE GENOMIC DNA]</scope>
    <source>
        <strain evidence="1">F_SG_1</strain>
        <tissue evidence="1">Salivary glands</tissue>
    </source>
</reference>
<accession>A0AAQ4F199</accession>
<organism evidence="1 2">
    <name type="scientific">Amblyomma americanum</name>
    <name type="common">Lone star tick</name>
    <dbReference type="NCBI Taxonomy" id="6943"/>
    <lineage>
        <taxon>Eukaryota</taxon>
        <taxon>Metazoa</taxon>
        <taxon>Ecdysozoa</taxon>
        <taxon>Arthropoda</taxon>
        <taxon>Chelicerata</taxon>
        <taxon>Arachnida</taxon>
        <taxon>Acari</taxon>
        <taxon>Parasitiformes</taxon>
        <taxon>Ixodida</taxon>
        <taxon>Ixodoidea</taxon>
        <taxon>Ixodidae</taxon>
        <taxon>Amblyomminae</taxon>
        <taxon>Amblyomma</taxon>
    </lineage>
</organism>
<sequence>MRKNVKPSRDVTRADSSTKEMRIFDSLNIKGIKNSLSALQIPFFLIEYSIQLFGSEESTAGDCFFVNVGSS</sequence>
<protein>
    <submittedName>
        <fullName evidence="1">Uncharacterized protein</fullName>
    </submittedName>
</protein>
<evidence type="ECO:0000313" key="1">
    <source>
        <dbReference type="EMBL" id="KAK8780924.1"/>
    </source>
</evidence>
<comment type="caution">
    <text evidence="1">The sequence shown here is derived from an EMBL/GenBank/DDBJ whole genome shotgun (WGS) entry which is preliminary data.</text>
</comment>
<dbReference type="Proteomes" id="UP001321473">
    <property type="component" value="Unassembled WGS sequence"/>
</dbReference>